<reference evidence="2" key="1">
    <citation type="submission" date="2016-06" db="EMBL/GenBank/DDBJ databases">
        <title>Parallel loss of symbiosis genes in relatives of nitrogen-fixing non-legume Parasponia.</title>
        <authorList>
            <person name="Van Velzen R."/>
            <person name="Holmer R."/>
            <person name="Bu F."/>
            <person name="Rutten L."/>
            <person name="Van Zeijl A."/>
            <person name="Liu W."/>
            <person name="Santuari L."/>
            <person name="Cao Q."/>
            <person name="Sharma T."/>
            <person name="Shen D."/>
            <person name="Roswanjaya Y."/>
            <person name="Wardhani T."/>
            <person name="Kalhor M.S."/>
            <person name="Jansen J."/>
            <person name="Van den Hoogen J."/>
            <person name="Gungor B."/>
            <person name="Hartog M."/>
            <person name="Hontelez J."/>
            <person name="Verver J."/>
            <person name="Yang W.-C."/>
            <person name="Schijlen E."/>
            <person name="Repin R."/>
            <person name="Schilthuizen M."/>
            <person name="Schranz E."/>
            <person name="Heidstra R."/>
            <person name="Miyata K."/>
            <person name="Fedorova E."/>
            <person name="Kohlen W."/>
            <person name="Bisseling T."/>
            <person name="Smit S."/>
            <person name="Geurts R."/>
        </authorList>
    </citation>
    <scope>NUCLEOTIDE SEQUENCE [LARGE SCALE GENOMIC DNA]</scope>
    <source>
        <strain evidence="2">cv. WU1-14</strain>
    </source>
</reference>
<dbReference type="SUPFAM" id="SSF47874">
    <property type="entry name" value="Annexin"/>
    <property type="match status" value="1"/>
</dbReference>
<gene>
    <name evidence="1" type="ORF">PanWU01x14_128420</name>
</gene>
<dbReference type="AlphaFoldDB" id="A0A2P5CS36"/>
<evidence type="ECO:0000313" key="1">
    <source>
        <dbReference type="EMBL" id="PON63865.1"/>
    </source>
</evidence>
<name>A0A2P5CS36_PARAD</name>
<dbReference type="Gene3D" id="1.10.220.10">
    <property type="entry name" value="Annexin"/>
    <property type="match status" value="1"/>
</dbReference>
<dbReference type="GO" id="GO:0005544">
    <property type="term" value="F:calcium-dependent phospholipid binding"/>
    <property type="evidence" value="ECO:0007669"/>
    <property type="project" value="InterPro"/>
</dbReference>
<keyword evidence="2" id="KW-1185">Reference proteome</keyword>
<dbReference type="GO" id="GO:0005509">
    <property type="term" value="F:calcium ion binding"/>
    <property type="evidence" value="ECO:0007669"/>
    <property type="project" value="InterPro"/>
</dbReference>
<accession>A0A2P5CS36</accession>
<sequence length="86" mass="9437">MSSSSFQSSNQCQIDSQHLHSYLSGNGVVINNHQNLVEILSCRNLNEIKSIRQSYSALCGQDLLHAFASTQRNNPLAVSVLCVSKT</sequence>
<comment type="caution">
    <text evidence="1">The sequence shown here is derived from an EMBL/GenBank/DDBJ whole genome shotgun (WGS) entry which is preliminary data.</text>
</comment>
<proteinExistence type="predicted"/>
<organism evidence="1 2">
    <name type="scientific">Parasponia andersonii</name>
    <name type="common">Sponia andersonii</name>
    <dbReference type="NCBI Taxonomy" id="3476"/>
    <lineage>
        <taxon>Eukaryota</taxon>
        <taxon>Viridiplantae</taxon>
        <taxon>Streptophyta</taxon>
        <taxon>Embryophyta</taxon>
        <taxon>Tracheophyta</taxon>
        <taxon>Spermatophyta</taxon>
        <taxon>Magnoliopsida</taxon>
        <taxon>eudicotyledons</taxon>
        <taxon>Gunneridae</taxon>
        <taxon>Pentapetalae</taxon>
        <taxon>rosids</taxon>
        <taxon>fabids</taxon>
        <taxon>Rosales</taxon>
        <taxon>Cannabaceae</taxon>
        <taxon>Parasponia</taxon>
    </lineage>
</organism>
<protein>
    <submittedName>
        <fullName evidence="1">Annexin repeat</fullName>
    </submittedName>
</protein>
<dbReference type="OrthoDB" id="10311805at2759"/>
<evidence type="ECO:0000313" key="2">
    <source>
        <dbReference type="Proteomes" id="UP000237105"/>
    </source>
</evidence>
<dbReference type="InterPro" id="IPR037104">
    <property type="entry name" value="Annexin_sf"/>
</dbReference>
<dbReference type="EMBL" id="JXTB01000100">
    <property type="protein sequence ID" value="PON63865.1"/>
    <property type="molecule type" value="Genomic_DNA"/>
</dbReference>
<dbReference type="Proteomes" id="UP000237105">
    <property type="component" value="Unassembled WGS sequence"/>
</dbReference>